<feature type="compositionally biased region" description="Basic residues" evidence="1">
    <location>
        <begin position="74"/>
        <end position="88"/>
    </location>
</feature>
<evidence type="ECO:0000313" key="3">
    <source>
        <dbReference type="EMBL" id="KAI7845323.1"/>
    </source>
</evidence>
<dbReference type="GO" id="GO:0005737">
    <property type="term" value="C:cytoplasm"/>
    <property type="evidence" value="ECO:0007669"/>
    <property type="project" value="TreeGrafter"/>
</dbReference>
<dbReference type="Proteomes" id="UP001205105">
    <property type="component" value="Unassembled WGS sequence"/>
</dbReference>
<evidence type="ECO:0000313" key="4">
    <source>
        <dbReference type="Proteomes" id="UP001205105"/>
    </source>
</evidence>
<dbReference type="SUPFAM" id="SSF101931">
    <property type="entry name" value="Pym (Within the bgcn gene intron protein, WIBG), N-terminal domain"/>
    <property type="match status" value="1"/>
</dbReference>
<keyword evidence="4" id="KW-1185">Reference proteome</keyword>
<proteinExistence type="predicted"/>
<sequence length="201" mass="20721">MSGLPPPDYTVNEAGERVIAASRRPDGTVRKERRVRAGYVPQDEQAVYVSRGAMMRQNVPKCPGFEDSAGPTKPKTKAAAKNAKRKEKKLAEQAAPGAAGGSSSGAADAAAAAVQKLSLGGGGAAAAPAATPAAAAPAAVEEPPSVEKQIRNLKKKMRQAEALAEKRAGGAALSPEEEAKLSKLPAWQEELAALEAQLYVD</sequence>
<evidence type="ECO:0000259" key="2">
    <source>
        <dbReference type="SMART" id="SM01273"/>
    </source>
</evidence>
<dbReference type="AlphaFoldDB" id="A0AAD5DZB7"/>
<dbReference type="GO" id="GO:0003723">
    <property type="term" value="F:RNA binding"/>
    <property type="evidence" value="ECO:0007669"/>
    <property type="project" value="TreeGrafter"/>
</dbReference>
<feature type="region of interest" description="Disordered" evidence="1">
    <location>
        <begin position="59"/>
        <end position="182"/>
    </location>
</feature>
<comment type="caution">
    <text evidence="3">The sequence shown here is derived from an EMBL/GenBank/DDBJ whole genome shotgun (WGS) entry which is preliminary data.</text>
</comment>
<evidence type="ECO:0000256" key="1">
    <source>
        <dbReference type="SAM" id="MobiDB-lite"/>
    </source>
</evidence>
<dbReference type="GO" id="GO:1903259">
    <property type="term" value="P:exon-exon junction complex disassembly"/>
    <property type="evidence" value="ECO:0007669"/>
    <property type="project" value="InterPro"/>
</dbReference>
<reference evidence="3" key="1">
    <citation type="submission" date="2020-11" db="EMBL/GenBank/DDBJ databases">
        <title>Chlorella ohadii genome sequencing and assembly.</title>
        <authorList>
            <person name="Murik O."/>
            <person name="Treves H."/>
            <person name="Kedem I."/>
            <person name="Shotland Y."/>
            <person name="Kaplan A."/>
        </authorList>
    </citation>
    <scope>NUCLEOTIDE SEQUENCE</scope>
    <source>
        <strain evidence="3">1</strain>
    </source>
</reference>
<dbReference type="PANTHER" id="PTHR22959">
    <property type="entry name" value="PYM PROTEIN"/>
    <property type="match status" value="1"/>
</dbReference>
<dbReference type="InterPro" id="IPR015362">
    <property type="entry name" value="WIBG_mago-bd"/>
</dbReference>
<dbReference type="InterPro" id="IPR039333">
    <property type="entry name" value="PYM1"/>
</dbReference>
<dbReference type="InterPro" id="IPR036348">
    <property type="entry name" value="WIBG_N_sf"/>
</dbReference>
<gene>
    <name evidence="3" type="ORF">COHA_001165</name>
</gene>
<accession>A0AAD5DZB7</accession>
<feature type="compositionally biased region" description="Low complexity" evidence="1">
    <location>
        <begin position="125"/>
        <end position="139"/>
    </location>
</feature>
<dbReference type="PANTHER" id="PTHR22959:SF0">
    <property type="entry name" value="PARTNER OF Y14 AND MAGO"/>
    <property type="match status" value="1"/>
</dbReference>
<name>A0AAD5DZB7_9CHLO</name>
<protein>
    <recommendedName>
        <fullName evidence="2">WIBG Mago-binding domain-containing protein</fullName>
    </recommendedName>
</protein>
<dbReference type="GO" id="GO:0035145">
    <property type="term" value="C:exon-exon junction complex"/>
    <property type="evidence" value="ECO:0007669"/>
    <property type="project" value="TreeGrafter"/>
</dbReference>
<feature type="compositionally biased region" description="Low complexity" evidence="1">
    <location>
        <begin position="104"/>
        <end position="113"/>
    </location>
</feature>
<dbReference type="EMBL" id="JADXDR010000019">
    <property type="protein sequence ID" value="KAI7845323.1"/>
    <property type="molecule type" value="Genomic_DNA"/>
</dbReference>
<feature type="domain" description="WIBG Mago-binding" evidence="2">
    <location>
        <begin position="15"/>
        <end position="41"/>
    </location>
</feature>
<dbReference type="Pfam" id="PF09282">
    <property type="entry name" value="Mago-bind"/>
    <property type="match status" value="1"/>
</dbReference>
<organism evidence="3 4">
    <name type="scientific">Chlorella ohadii</name>
    <dbReference type="NCBI Taxonomy" id="2649997"/>
    <lineage>
        <taxon>Eukaryota</taxon>
        <taxon>Viridiplantae</taxon>
        <taxon>Chlorophyta</taxon>
        <taxon>core chlorophytes</taxon>
        <taxon>Trebouxiophyceae</taxon>
        <taxon>Chlorellales</taxon>
        <taxon>Chlorellaceae</taxon>
        <taxon>Chlorella clade</taxon>
        <taxon>Chlorella</taxon>
    </lineage>
</organism>
<dbReference type="SMART" id="SM01273">
    <property type="entry name" value="Mago-bind"/>
    <property type="match status" value="1"/>
</dbReference>